<dbReference type="AlphaFoldDB" id="A0A0J6LMW6"/>
<reference evidence="1 2" key="1">
    <citation type="submission" date="2015-02" db="EMBL/GenBank/DDBJ databases">
        <title>Pseudomonas helleri sp. nov. and Pseudomonas weihenstephanensis sp. nov., isolated from raw cows milk.</title>
        <authorList>
            <person name="von Neubeck M."/>
            <person name="Huptas C."/>
            <person name="Wenning M."/>
            <person name="Scherer S."/>
        </authorList>
    </citation>
    <scope>NUCLEOTIDE SEQUENCE [LARGE SCALE GENOMIC DNA]</scope>
    <source>
        <strain evidence="1 2">DSM 29166</strain>
    </source>
</reference>
<dbReference type="OrthoDB" id="6196968at2"/>
<dbReference type="Proteomes" id="UP000036325">
    <property type="component" value="Unassembled WGS sequence"/>
</dbReference>
<comment type="caution">
    <text evidence="1">The sequence shown here is derived from an EMBL/GenBank/DDBJ whole genome shotgun (WGS) entry which is preliminary data.</text>
</comment>
<evidence type="ECO:0000313" key="1">
    <source>
        <dbReference type="EMBL" id="KMN15731.1"/>
    </source>
</evidence>
<protein>
    <submittedName>
        <fullName evidence="1">Prophage PSSB64-01</fullName>
    </submittedName>
</protein>
<dbReference type="EMBL" id="JYLF01000001">
    <property type="protein sequence ID" value="KMN15731.1"/>
    <property type="molecule type" value="Genomic_DNA"/>
</dbReference>
<dbReference type="STRING" id="1608994.TU86_02910"/>
<accession>A0A0J6LMW6</accession>
<proteinExistence type="predicted"/>
<dbReference type="PATRIC" id="fig|1608994.3.peg.1158"/>
<name>A0A0J6LMW6_9PSED</name>
<evidence type="ECO:0000313" key="2">
    <source>
        <dbReference type="Proteomes" id="UP000036325"/>
    </source>
</evidence>
<dbReference type="RefSeq" id="WP_048362787.1">
    <property type="nucleotide sequence ID" value="NZ_JYLF01000001.1"/>
</dbReference>
<organism evidence="1 2">
    <name type="scientific">Pseudomonas weihenstephanensis</name>
    <dbReference type="NCBI Taxonomy" id="1608994"/>
    <lineage>
        <taxon>Bacteria</taxon>
        <taxon>Pseudomonadati</taxon>
        <taxon>Pseudomonadota</taxon>
        <taxon>Gammaproteobacteria</taxon>
        <taxon>Pseudomonadales</taxon>
        <taxon>Pseudomonadaceae</taxon>
        <taxon>Pseudomonas</taxon>
    </lineage>
</organism>
<sequence>MTWAPVTLRWPEQSTGWMQQLSAAKDLASGELASTALRLSGLDGMTSTNPGPVGAAAQGVIAAGRAALTEQMGEAPACLVVTPFQSGVGQGRGYQRYLSAPNLVQQLANKLVDVSDASRPEGQQYALCLMFLATRFDQLADSLSRFNALLPMPDLVRTERRARHLSKLETEKWEIPNAGPLPRWQSLPLERCTLLKAAKQSMAGQLAVLESYAADSSPMSDLAALASRKTAQQKGRDQQLADLKALLAGGQQDGSLRARMIGPGTTSDLRRNLLSTEAPGHEWVLCAGALLVGSEKGLNFVRELVGL</sequence>
<gene>
    <name evidence="1" type="ORF">TU86_02910</name>
</gene>